<reference evidence="7 8" key="1">
    <citation type="submission" date="2023-01" db="EMBL/GenBank/DDBJ databases">
        <title>Analysis of 21 Apiospora genomes using comparative genomics revels a genus with tremendous synthesis potential of carbohydrate active enzymes and secondary metabolites.</title>
        <authorList>
            <person name="Sorensen T."/>
        </authorList>
    </citation>
    <scope>NUCLEOTIDE SEQUENCE [LARGE SCALE GENOMIC DNA]</scope>
    <source>
        <strain evidence="7 8">CBS 117206</strain>
    </source>
</reference>
<keyword evidence="7" id="KW-0808">Transferase</keyword>
<evidence type="ECO:0000259" key="6">
    <source>
        <dbReference type="PROSITE" id="PS50011"/>
    </source>
</evidence>
<accession>A0AAW0R6N6</accession>
<dbReference type="PROSITE" id="PS50006">
    <property type="entry name" value="FHA_DOMAIN"/>
    <property type="match status" value="1"/>
</dbReference>
<evidence type="ECO:0000256" key="1">
    <source>
        <dbReference type="ARBA" id="ARBA00005575"/>
    </source>
</evidence>
<feature type="non-terminal residue" evidence="7">
    <location>
        <position position="1"/>
    </location>
</feature>
<feature type="compositionally biased region" description="Polar residues" evidence="4">
    <location>
        <begin position="415"/>
        <end position="428"/>
    </location>
</feature>
<feature type="region of interest" description="Disordered" evidence="4">
    <location>
        <begin position="1"/>
        <end position="27"/>
    </location>
</feature>
<dbReference type="InterPro" id="IPR000719">
    <property type="entry name" value="Prot_kinase_dom"/>
</dbReference>
<dbReference type="SUPFAM" id="SSF56112">
    <property type="entry name" value="Protein kinase-like (PK-like)"/>
    <property type="match status" value="1"/>
</dbReference>
<name>A0AAW0R6N6_9PEZI</name>
<dbReference type="Pfam" id="PF00069">
    <property type="entry name" value="Pkinase"/>
    <property type="match status" value="1"/>
</dbReference>
<dbReference type="FunFam" id="1.10.510.10:FF:000571">
    <property type="entry name" value="Maternal embryonic leucine zipper kinase"/>
    <property type="match status" value="1"/>
</dbReference>
<keyword evidence="2" id="KW-0547">Nucleotide-binding</keyword>
<dbReference type="SMART" id="SM00240">
    <property type="entry name" value="FHA"/>
    <property type="match status" value="1"/>
</dbReference>
<dbReference type="PROSITE" id="PS50011">
    <property type="entry name" value="PROTEIN_KINASE_DOM"/>
    <property type="match status" value="1"/>
</dbReference>
<evidence type="ECO:0000256" key="4">
    <source>
        <dbReference type="SAM" id="MobiDB-lite"/>
    </source>
</evidence>
<comment type="similarity">
    <text evidence="1">Belongs to the protein kinase superfamily. CAMK Ser/Thr protein kinase family. CHEK2 subfamily.</text>
</comment>
<evidence type="ECO:0000313" key="8">
    <source>
        <dbReference type="Proteomes" id="UP001392437"/>
    </source>
</evidence>
<dbReference type="CDD" id="cd05117">
    <property type="entry name" value="STKc_CAMK"/>
    <property type="match status" value="1"/>
</dbReference>
<feature type="region of interest" description="Disordered" evidence="4">
    <location>
        <begin position="414"/>
        <end position="459"/>
    </location>
</feature>
<dbReference type="InterPro" id="IPR008984">
    <property type="entry name" value="SMAD_FHA_dom_sf"/>
</dbReference>
<dbReference type="EMBL" id="JAQQWP010000002">
    <property type="protein sequence ID" value="KAK8129504.1"/>
    <property type="molecule type" value="Genomic_DNA"/>
</dbReference>
<evidence type="ECO:0000259" key="5">
    <source>
        <dbReference type="PROSITE" id="PS50006"/>
    </source>
</evidence>
<keyword evidence="3" id="KW-0067">ATP-binding</keyword>
<sequence>VPFDDGDGISPTPPAGHSKATKASSKKTGRDSLESVWCQGFTIGRAVDCDCCISESNSGISRYHCVLFPIYRSEGIAVFIHNQSPNGIFVNDTKLEFNELRELKDKEVIILTEIHRFTFKAQNDLMDTAMTQPSNFHGRYMTTERVGQEHWSKVFLCVEMSAAKNTYAVEIAAKQSDQLSLRHVAKILMAVKHPNIISVKEFLIPDGDQNEYLVTEHAPEGDLFKHIVKRQKLSEYECRRVFTQLFNAIKYLHDHSIAHLDIKPEGIWVFDPELDLVKLANFDLSTHVRPGYPLTKLCGTPSYVAPEVLAERESREYGTMADIWSLGVVLYICLCGFPPFSDELNTKEFPYTLAQQIKSGRFDYPSPYWDSVGDPAQVDLIDSMLVVDPNRRFTVEQCLSHPWMTQRQPHIADPAQSSLKNSNPTDSASVEMPPNSRSTKDRTRSFDSLSTEPPDDGLLKLIRPQYGMANDLKGPSKGLETYLTSDELDIKNPQIEAYMPPNESEKSDPDDKNSNLRDDLRLEELHGEPPCWTCSPSEIDGPEKVPLTVDGYPVVIPVQYTAPLMAIPSPPPDPLPAIVSPVQPVSDGIVAKLFDTFSEAIGFYILINGDLQVIMPSGFDHEEALSSLPSPTWMSEVGLWVASTGAELGEVTRVFDPQPGTFPLGFSHDLSLVDVTSLAGAPNTNPVSNELAWLPPQDWASIKYNTTRLVILDDRSKEAKTIGVVDSMCQTVGQGIFRTQQQARSRLSSIFGSAADPRDDPGIWTSLVARSILYRLRTDYPMRGGQSGTPVCIAEGELRGPDGGGGGNNRGTGLLKVAGFASFVQMVSDVQKYDNEGDKLYKRLQEGRVAFYGAFQVPKVVTEEYSIVQG</sequence>
<dbReference type="Proteomes" id="UP001392437">
    <property type="component" value="Unassembled WGS sequence"/>
</dbReference>
<organism evidence="7 8">
    <name type="scientific">Apiospora kogelbergensis</name>
    <dbReference type="NCBI Taxonomy" id="1337665"/>
    <lineage>
        <taxon>Eukaryota</taxon>
        <taxon>Fungi</taxon>
        <taxon>Dikarya</taxon>
        <taxon>Ascomycota</taxon>
        <taxon>Pezizomycotina</taxon>
        <taxon>Sordariomycetes</taxon>
        <taxon>Xylariomycetidae</taxon>
        <taxon>Amphisphaeriales</taxon>
        <taxon>Apiosporaceae</taxon>
        <taxon>Apiospora</taxon>
    </lineage>
</organism>
<evidence type="ECO:0000256" key="3">
    <source>
        <dbReference type="ARBA" id="ARBA00022840"/>
    </source>
</evidence>
<dbReference type="GO" id="GO:0004672">
    <property type="term" value="F:protein kinase activity"/>
    <property type="evidence" value="ECO:0007669"/>
    <property type="project" value="InterPro"/>
</dbReference>
<feature type="domain" description="FHA" evidence="5">
    <location>
        <begin position="41"/>
        <end position="95"/>
    </location>
</feature>
<protein>
    <submittedName>
        <fullName evidence="7">CAMK/RAD53 protein kinase</fullName>
    </submittedName>
</protein>
<dbReference type="SUPFAM" id="SSF49879">
    <property type="entry name" value="SMAD/FHA domain"/>
    <property type="match status" value="1"/>
</dbReference>
<gene>
    <name evidence="7" type="ORF">PG999_001884</name>
</gene>
<evidence type="ECO:0000256" key="2">
    <source>
        <dbReference type="ARBA" id="ARBA00022741"/>
    </source>
</evidence>
<keyword evidence="7" id="KW-0418">Kinase</keyword>
<comment type="caution">
    <text evidence="7">The sequence shown here is derived from an EMBL/GenBank/DDBJ whole genome shotgun (WGS) entry which is preliminary data.</text>
</comment>
<dbReference type="InterPro" id="IPR000253">
    <property type="entry name" value="FHA_dom"/>
</dbReference>
<feature type="region of interest" description="Disordered" evidence="4">
    <location>
        <begin position="493"/>
        <end position="516"/>
    </location>
</feature>
<dbReference type="PANTHER" id="PTHR24347">
    <property type="entry name" value="SERINE/THREONINE-PROTEIN KINASE"/>
    <property type="match status" value="1"/>
</dbReference>
<proteinExistence type="inferred from homology"/>
<evidence type="ECO:0000313" key="7">
    <source>
        <dbReference type="EMBL" id="KAK8129504.1"/>
    </source>
</evidence>
<dbReference type="Gene3D" id="2.60.200.20">
    <property type="match status" value="1"/>
</dbReference>
<dbReference type="InterPro" id="IPR011009">
    <property type="entry name" value="Kinase-like_dom_sf"/>
</dbReference>
<dbReference type="GO" id="GO:0005524">
    <property type="term" value="F:ATP binding"/>
    <property type="evidence" value="ECO:0007669"/>
    <property type="project" value="UniProtKB-KW"/>
</dbReference>
<feature type="domain" description="Protein kinase" evidence="6">
    <location>
        <begin position="140"/>
        <end position="404"/>
    </location>
</feature>
<keyword evidence="8" id="KW-1185">Reference proteome</keyword>
<dbReference type="Gene3D" id="1.10.510.10">
    <property type="entry name" value="Transferase(Phosphotransferase) domain 1"/>
    <property type="match status" value="1"/>
</dbReference>
<dbReference type="Pfam" id="PF00498">
    <property type="entry name" value="FHA"/>
    <property type="match status" value="1"/>
</dbReference>
<dbReference type="AlphaFoldDB" id="A0AAW0R6N6"/>
<feature type="compositionally biased region" description="Basic and acidic residues" evidence="4">
    <location>
        <begin position="503"/>
        <end position="516"/>
    </location>
</feature>